<gene>
    <name evidence="1" type="ORF">J4E96_08725</name>
</gene>
<name>A0A8A4ZJ44_9MICO</name>
<sequence length="70" mass="7616">MGSGPALGIGDLVVLGGRGRDVWEIVTVRHEVARVVARSVHLEHGRLRSVPLAQLARYDHDHDRADGDTP</sequence>
<reference evidence="1" key="1">
    <citation type="submission" date="2021-03" db="EMBL/GenBank/DDBJ databases">
        <title>Pengzhenrongella sicca gen. nov., sp. nov., a new member of suborder Micrococcineae isolated from High-Arctic tundra soil.</title>
        <authorList>
            <person name="Peng F."/>
        </authorList>
    </citation>
    <scope>NUCLEOTIDE SEQUENCE</scope>
    <source>
        <strain evidence="1">LRZ-2</strain>
    </source>
</reference>
<dbReference type="RefSeq" id="WP_227425370.1">
    <property type="nucleotide sequence ID" value="NZ_CP071868.1"/>
</dbReference>
<dbReference type="Proteomes" id="UP000663937">
    <property type="component" value="Chromosome"/>
</dbReference>
<proteinExistence type="predicted"/>
<dbReference type="EMBL" id="CP071868">
    <property type="protein sequence ID" value="QTE30989.1"/>
    <property type="molecule type" value="Genomic_DNA"/>
</dbReference>
<evidence type="ECO:0000313" key="1">
    <source>
        <dbReference type="EMBL" id="QTE30989.1"/>
    </source>
</evidence>
<keyword evidence="2" id="KW-1185">Reference proteome</keyword>
<protein>
    <submittedName>
        <fullName evidence="1">Uncharacterized protein</fullName>
    </submittedName>
</protein>
<organism evidence="1 2">
    <name type="scientific">Pengzhenrongella sicca</name>
    <dbReference type="NCBI Taxonomy" id="2819238"/>
    <lineage>
        <taxon>Bacteria</taxon>
        <taxon>Bacillati</taxon>
        <taxon>Actinomycetota</taxon>
        <taxon>Actinomycetes</taxon>
        <taxon>Micrococcales</taxon>
        <taxon>Pengzhenrongella</taxon>
    </lineage>
</organism>
<dbReference type="KEGG" id="psic:J4E96_08725"/>
<accession>A0A8A4ZJ44</accession>
<evidence type="ECO:0000313" key="2">
    <source>
        <dbReference type="Proteomes" id="UP000663937"/>
    </source>
</evidence>
<dbReference type="AlphaFoldDB" id="A0A8A4ZJ44"/>